<evidence type="ECO:0000259" key="4">
    <source>
        <dbReference type="Pfam" id="PF08220"/>
    </source>
</evidence>
<keyword evidence="1" id="KW-0805">Transcription regulation</keyword>
<dbReference type="Pfam" id="PF08220">
    <property type="entry name" value="HTH_DeoR"/>
    <property type="match status" value="1"/>
</dbReference>
<sequence length="215" mass="24912">MRSQYFAYICDRVQKITGAVYRVTELLSEKEPLRWKIRQGSLEILTDLISLSEKDDLEKNHGLEKIESQITKLIVFFSLLSGNNSISGFNFEVLKEEYDSIRKSINQEKQSEFLGKLFTRNNLGLSVALESPKKNKNDNGQSNGQANEQNVRFAKARKDKIFNIVKTKRQINVSDLSADFPECSEKTLQRDLLEMVNKGLLKKEGEKRWRRYTLI</sequence>
<keyword evidence="2" id="KW-0804">Transcription</keyword>
<protein>
    <recommendedName>
        <fullName evidence="4">HTH deoR-type domain-containing protein</fullName>
    </recommendedName>
</protein>
<comment type="caution">
    <text evidence="5">The sequence shown here is derived from an EMBL/GenBank/DDBJ whole genome shotgun (WGS) entry which is preliminary data.</text>
</comment>
<accession>A0A2M8L9I5</accession>
<reference evidence="6" key="1">
    <citation type="submission" date="2017-09" db="EMBL/GenBank/DDBJ databases">
        <title>Depth-based differentiation of microbial function through sediment-hosted aquifers and enrichment of novel symbionts in the deep terrestrial subsurface.</title>
        <authorList>
            <person name="Probst A.J."/>
            <person name="Ladd B."/>
            <person name="Jarett J.K."/>
            <person name="Geller-Mcgrath D.E."/>
            <person name="Sieber C.M.K."/>
            <person name="Emerson J.B."/>
            <person name="Anantharaman K."/>
            <person name="Thomas B.C."/>
            <person name="Malmstrom R."/>
            <person name="Stieglmeier M."/>
            <person name="Klingl A."/>
            <person name="Woyke T."/>
            <person name="Ryan C.M."/>
            <person name="Banfield J.F."/>
        </authorList>
    </citation>
    <scope>NUCLEOTIDE SEQUENCE [LARGE SCALE GENOMIC DNA]</scope>
</reference>
<evidence type="ECO:0000256" key="3">
    <source>
        <dbReference type="SAM" id="MobiDB-lite"/>
    </source>
</evidence>
<dbReference type="AlphaFoldDB" id="A0A2M8L9I5"/>
<proteinExistence type="predicted"/>
<feature type="region of interest" description="Disordered" evidence="3">
    <location>
        <begin position="129"/>
        <end position="149"/>
    </location>
</feature>
<gene>
    <name evidence="5" type="ORF">COV00_00645</name>
</gene>
<evidence type="ECO:0000313" key="5">
    <source>
        <dbReference type="EMBL" id="PJE73283.1"/>
    </source>
</evidence>
<dbReference type="InterPro" id="IPR036388">
    <property type="entry name" value="WH-like_DNA-bd_sf"/>
</dbReference>
<dbReference type="GO" id="GO:0003700">
    <property type="term" value="F:DNA-binding transcription factor activity"/>
    <property type="evidence" value="ECO:0007669"/>
    <property type="project" value="InterPro"/>
</dbReference>
<organism evidence="5 6">
    <name type="scientific">Candidatus Tagabacteria bacterium CG10_big_fil_rev_8_21_14_0_10_40_13</name>
    <dbReference type="NCBI Taxonomy" id="1975022"/>
    <lineage>
        <taxon>Bacteria</taxon>
        <taxon>Candidatus Tagaibacteriota</taxon>
    </lineage>
</organism>
<evidence type="ECO:0000313" key="6">
    <source>
        <dbReference type="Proteomes" id="UP000230603"/>
    </source>
</evidence>
<dbReference type="EMBL" id="PFEP01000011">
    <property type="protein sequence ID" value="PJE73283.1"/>
    <property type="molecule type" value="Genomic_DNA"/>
</dbReference>
<dbReference type="InterPro" id="IPR001034">
    <property type="entry name" value="DeoR_HTH"/>
</dbReference>
<evidence type="ECO:0000256" key="1">
    <source>
        <dbReference type="ARBA" id="ARBA00023015"/>
    </source>
</evidence>
<dbReference type="Gene3D" id="1.10.10.10">
    <property type="entry name" value="Winged helix-like DNA-binding domain superfamily/Winged helix DNA-binding domain"/>
    <property type="match status" value="1"/>
</dbReference>
<evidence type="ECO:0000256" key="2">
    <source>
        <dbReference type="ARBA" id="ARBA00023163"/>
    </source>
</evidence>
<name>A0A2M8L9I5_9BACT</name>
<dbReference type="Proteomes" id="UP000230603">
    <property type="component" value="Unassembled WGS sequence"/>
</dbReference>
<feature type="domain" description="HTH deoR-type" evidence="4">
    <location>
        <begin position="157"/>
        <end position="203"/>
    </location>
</feature>
<feature type="compositionally biased region" description="Polar residues" evidence="3">
    <location>
        <begin position="138"/>
        <end position="149"/>
    </location>
</feature>